<evidence type="ECO:0000313" key="2">
    <source>
        <dbReference type="Proteomes" id="UP000382577"/>
    </source>
</evidence>
<name>A0A5E4X5N8_9BURK</name>
<dbReference type="EMBL" id="CABPRW010000008">
    <property type="protein sequence ID" value="VVE31552.1"/>
    <property type="molecule type" value="Genomic_DNA"/>
</dbReference>
<reference evidence="1 2" key="1">
    <citation type="submission" date="2019-08" db="EMBL/GenBank/DDBJ databases">
        <authorList>
            <person name="Peeters C."/>
        </authorList>
    </citation>
    <scope>NUCLEOTIDE SEQUENCE [LARGE SCALE GENOMIC DNA]</scope>
    <source>
        <strain evidence="1 2">LMG 31113</strain>
    </source>
</reference>
<protein>
    <submittedName>
        <fullName evidence="1">Uncharacterized protein</fullName>
    </submittedName>
</protein>
<organism evidence="1 2">
    <name type="scientific">Pandoraea fibrosis</name>
    <dbReference type="NCBI Taxonomy" id="1891094"/>
    <lineage>
        <taxon>Bacteria</taxon>
        <taxon>Pseudomonadati</taxon>
        <taxon>Pseudomonadota</taxon>
        <taxon>Betaproteobacteria</taxon>
        <taxon>Burkholderiales</taxon>
        <taxon>Burkholderiaceae</taxon>
        <taxon>Pandoraea</taxon>
    </lineage>
</organism>
<evidence type="ECO:0000313" key="1">
    <source>
        <dbReference type="EMBL" id="VVE31552.1"/>
    </source>
</evidence>
<dbReference type="Proteomes" id="UP000382577">
    <property type="component" value="Unassembled WGS sequence"/>
</dbReference>
<accession>A0A5E4X5N8</accession>
<gene>
    <name evidence="1" type="ORF">PFI31113_03638</name>
</gene>
<proteinExistence type="predicted"/>
<sequence length="84" mass="8576">MSCDDASPNVQQIACGVCEKRALGCPDAVIDERGGVEPDVAASGDLTHCGVETAVLDAFIGVQVKVGITEGEDAPAEVLDMVCL</sequence>
<dbReference type="AlphaFoldDB" id="A0A5E4X5N8"/>